<keyword evidence="1" id="KW-1003">Cell membrane</keyword>
<dbReference type="GO" id="GO:0005886">
    <property type="term" value="C:plasma membrane"/>
    <property type="evidence" value="ECO:0007669"/>
    <property type="project" value="UniProtKB-SubCell"/>
</dbReference>
<dbReference type="HAMAP" id="MF_00386">
    <property type="entry name" value="UPF0161_YidD"/>
    <property type="match status" value="1"/>
</dbReference>
<proteinExistence type="inferred from homology"/>
<protein>
    <recommendedName>
        <fullName evidence="1">Putative membrane protein insertion efficiency factor</fullName>
    </recommendedName>
</protein>
<dbReference type="EMBL" id="CP034726">
    <property type="protein sequence ID" value="QBP18769.1"/>
    <property type="molecule type" value="Genomic_DNA"/>
</dbReference>
<dbReference type="Proteomes" id="UP000294321">
    <property type="component" value="Chromosome"/>
</dbReference>
<dbReference type="Pfam" id="PF01809">
    <property type="entry name" value="YidD"/>
    <property type="match status" value="1"/>
</dbReference>
<accession>A0A4V1ALU0</accession>
<organism evidence="2 3">
    <name type="scientific">Acetilactobacillus jinshanensis</name>
    <dbReference type="NCBI Taxonomy" id="1720083"/>
    <lineage>
        <taxon>Bacteria</taxon>
        <taxon>Bacillati</taxon>
        <taxon>Bacillota</taxon>
        <taxon>Bacilli</taxon>
        <taxon>Lactobacillales</taxon>
        <taxon>Lactobacillaceae</taxon>
        <taxon>Acetilactobacillus</taxon>
    </lineage>
</organism>
<evidence type="ECO:0000256" key="1">
    <source>
        <dbReference type="HAMAP-Rule" id="MF_00386"/>
    </source>
</evidence>
<dbReference type="SMART" id="SM01234">
    <property type="entry name" value="Haemolytic"/>
    <property type="match status" value="1"/>
</dbReference>
<reference evidence="3" key="1">
    <citation type="submission" date="2018-12" db="EMBL/GenBank/DDBJ databases">
        <title>A new species of lactobacillus.</title>
        <authorList>
            <person name="Jian Y."/>
            <person name="Xin L."/>
            <person name="Hong Z.J."/>
            <person name="Ming L.Z."/>
            <person name="Hong X.Z."/>
        </authorList>
    </citation>
    <scope>NUCLEOTIDE SEQUENCE [LARGE SCALE GENOMIC DNA]</scope>
    <source>
        <strain evidence="3">HSLZ-75</strain>
    </source>
</reference>
<name>A0A4V1ALU0_9LACO</name>
<gene>
    <name evidence="2" type="primary">yidD</name>
    <name evidence="2" type="ORF">ELX58_06580</name>
</gene>
<dbReference type="KEGG" id="lji:ELX58_06580"/>
<comment type="similarity">
    <text evidence="1">Belongs to the UPF0161 family.</text>
</comment>
<keyword evidence="1" id="KW-0472">Membrane</keyword>
<dbReference type="NCBIfam" id="TIGR00278">
    <property type="entry name" value="membrane protein insertion efficiency factor YidD"/>
    <property type="match status" value="1"/>
</dbReference>
<dbReference type="AlphaFoldDB" id="A0A4V1ALU0"/>
<comment type="function">
    <text evidence="1">Could be involved in insertion of integral membrane proteins into the membrane.</text>
</comment>
<dbReference type="InterPro" id="IPR002696">
    <property type="entry name" value="Membr_insert_effic_factor_YidD"/>
</dbReference>
<comment type="subcellular location">
    <subcellularLocation>
        <location evidence="1">Cell membrane</location>
        <topology evidence="1">Peripheral membrane protein</topology>
        <orientation evidence="1">Cytoplasmic side</orientation>
    </subcellularLocation>
</comment>
<evidence type="ECO:0000313" key="3">
    <source>
        <dbReference type="Proteomes" id="UP000294321"/>
    </source>
</evidence>
<dbReference type="PANTHER" id="PTHR33383">
    <property type="entry name" value="MEMBRANE PROTEIN INSERTION EFFICIENCY FACTOR-RELATED"/>
    <property type="match status" value="1"/>
</dbReference>
<dbReference type="RefSeq" id="WP_133442327.1">
    <property type="nucleotide sequence ID" value="NZ_CP034726.1"/>
</dbReference>
<evidence type="ECO:0000313" key="2">
    <source>
        <dbReference type="EMBL" id="QBP18769.1"/>
    </source>
</evidence>
<keyword evidence="3" id="KW-1185">Reference proteome</keyword>
<sequence length="91" mass="10780">MKRFLESLVVFYQKCISPLFPPHCRYYPTCSNYMLTAIKKHGCILGTIMGIARILRCQPLVRGGYDPVPDKFTIFRNRRAEKEYRHKMHLD</sequence>
<dbReference type="OrthoDB" id="9801753at2"/>
<dbReference type="PANTHER" id="PTHR33383:SF1">
    <property type="entry name" value="MEMBRANE PROTEIN INSERTION EFFICIENCY FACTOR-RELATED"/>
    <property type="match status" value="1"/>
</dbReference>